<evidence type="ECO:0008006" key="3">
    <source>
        <dbReference type="Google" id="ProtNLM"/>
    </source>
</evidence>
<dbReference type="OrthoDB" id="2151789at2759"/>
<evidence type="ECO:0000313" key="2">
    <source>
        <dbReference type="Proteomes" id="UP000572817"/>
    </source>
</evidence>
<gene>
    <name evidence="1" type="ORF">GTA08_BOTSDO08055</name>
</gene>
<keyword evidence="2" id="KW-1185">Reference proteome</keyword>
<dbReference type="EMBL" id="WWBZ02000051">
    <property type="protein sequence ID" value="KAF4304396.1"/>
    <property type="molecule type" value="Genomic_DNA"/>
</dbReference>
<sequence length="182" mass="20582">MSIMALATQAEGYRNVLFTLTFKNDERVLRKAVKLHTTLVQEMLKESPDGDFETQCFFQPFPTVVGKHSAERGGNILEVDAITDKAVVWLGFLAVNGVDQESIARKKMLAWKDAIEEYSRTVGAYLGYKYANYADQPQDVMESYGKANFRKMMAVSERYDQDRVFQSRIPGGLKLLGTETAF</sequence>
<accession>A0A8H4INL9</accession>
<proteinExistence type="predicted"/>
<evidence type="ECO:0000313" key="1">
    <source>
        <dbReference type="EMBL" id="KAF4304396.1"/>
    </source>
</evidence>
<name>A0A8H4INL9_9PEZI</name>
<dbReference type="Proteomes" id="UP000572817">
    <property type="component" value="Unassembled WGS sequence"/>
</dbReference>
<dbReference type="AlphaFoldDB" id="A0A8H4INL9"/>
<comment type="caution">
    <text evidence="1">The sequence shown here is derived from an EMBL/GenBank/DDBJ whole genome shotgun (WGS) entry which is preliminary data.</text>
</comment>
<organism evidence="1 2">
    <name type="scientific">Botryosphaeria dothidea</name>
    <dbReference type="NCBI Taxonomy" id="55169"/>
    <lineage>
        <taxon>Eukaryota</taxon>
        <taxon>Fungi</taxon>
        <taxon>Dikarya</taxon>
        <taxon>Ascomycota</taxon>
        <taxon>Pezizomycotina</taxon>
        <taxon>Dothideomycetes</taxon>
        <taxon>Dothideomycetes incertae sedis</taxon>
        <taxon>Botryosphaeriales</taxon>
        <taxon>Botryosphaeriaceae</taxon>
        <taxon>Botryosphaeria</taxon>
    </lineage>
</organism>
<protein>
    <recommendedName>
        <fullName evidence="3">Berberine/berberine-like domain-containing protein</fullName>
    </recommendedName>
</protein>
<reference evidence="1" key="1">
    <citation type="submission" date="2020-04" db="EMBL/GenBank/DDBJ databases">
        <title>Genome Assembly and Annotation of Botryosphaeria dothidea sdau 11-99, a Latent Pathogen of Apple Fruit Ring Rot in China.</title>
        <authorList>
            <person name="Yu C."/>
            <person name="Diao Y."/>
            <person name="Lu Q."/>
            <person name="Zhao J."/>
            <person name="Cui S."/>
            <person name="Peng C."/>
            <person name="He B."/>
            <person name="Liu H."/>
        </authorList>
    </citation>
    <scope>NUCLEOTIDE SEQUENCE [LARGE SCALE GENOMIC DNA]</scope>
    <source>
        <strain evidence="1">Sdau11-99</strain>
    </source>
</reference>